<comment type="catalytic activity">
    <reaction evidence="8 12 13">
        <text>H2O2 + AH2 = A + 2 H2O</text>
        <dbReference type="Rhea" id="RHEA:30275"/>
        <dbReference type="ChEBI" id="CHEBI:13193"/>
        <dbReference type="ChEBI" id="CHEBI:15377"/>
        <dbReference type="ChEBI" id="CHEBI:16240"/>
        <dbReference type="ChEBI" id="CHEBI:17499"/>
        <dbReference type="EC" id="1.11.1.21"/>
    </reaction>
</comment>
<dbReference type="Pfam" id="PF00141">
    <property type="entry name" value="peroxidase"/>
    <property type="match status" value="2"/>
</dbReference>
<evidence type="ECO:0000259" key="15">
    <source>
        <dbReference type="PROSITE" id="PS50873"/>
    </source>
</evidence>
<sequence>MDTENKCPVTGNDRNRAGGTTNRDWWPNQLNLKILHQHSPLSNPMAEDFDYAKEFQTLDLAAVKNDILELMTTSQEWWPADYGHYGPLFIRMAWHSAGTYRIGDGRGGAGAGTQRFAPLNSWPDNANLDKARLLLWPVKQKYGRKISWADLLVFAGNCALESMGFTTFGFAGGRADIWEPPEDIYWGAEDTWLGDKRYSPDRLLDNPLAAVQMGLIYVNPEGPGGNPDPLASAKDIRDTFARMAMSDEETVALIAGGHTFGKCHGAGPASHVGPEPEGAPIEDQCLGWKNSFGTGKGAHTITSGLEGAWTPNPTTWDNGYFDTLFGYDWELTKSPAGAHQWIPKDPAARGTVPDAHDPSRRHAPMMLTSDLALKIDPNYAPIARRFHEHPEELADAFARAWFKLTHRDMGPRARYLGPLVPKEELIWQDPIPPVGHPLVDQADIATLKAEILGSGLSVSQLVVTAWASASTFRGSDKRGGANGARIRLAPQKDWAVNQPAQLQTVLATLEGIQQRFNGASSGGKKISLADLIVLGGCAAVERAALNAGRSVTVPFTPGRSDASQQQTDVPSFAPLEPVADGFRNYQRATFSVTGEELLVDRAQLLTLTAPEMTVLVGGLRVLEANVGQSRHGVFTKHPGALTNDFFVNLLDAGTRWQSINEAGEFFEGRDRSSGALKWTGTRVDLVFGSNSQLRALAEVYACQDSLAKFQDDFVAAWNKVMNLDRFDLRSVSR</sequence>
<dbReference type="EC" id="1.11.1.21" evidence="10 12"/>
<keyword evidence="2 12" id="KW-0349">Heme</keyword>
<evidence type="ECO:0000256" key="8">
    <source>
        <dbReference type="ARBA" id="ARBA00051651"/>
    </source>
</evidence>
<evidence type="ECO:0000256" key="7">
    <source>
        <dbReference type="ARBA" id="ARBA00049145"/>
    </source>
</evidence>
<feature type="region of interest" description="Disordered" evidence="14">
    <location>
        <begin position="1"/>
        <end position="23"/>
    </location>
</feature>
<comment type="subunit">
    <text evidence="12">Homodimer or homotetramer.</text>
</comment>
<dbReference type="InterPro" id="IPR002016">
    <property type="entry name" value="Haem_peroxidase"/>
</dbReference>
<dbReference type="AlphaFoldDB" id="A0A6V8N3K2"/>
<evidence type="ECO:0000256" key="14">
    <source>
        <dbReference type="SAM" id="MobiDB-lite"/>
    </source>
</evidence>
<dbReference type="Gene3D" id="1.10.520.10">
    <property type="match status" value="2"/>
</dbReference>
<comment type="caution">
    <text evidence="12">Lacks conserved residue(s) required for the propagation of feature annotation.</text>
</comment>
<dbReference type="RefSeq" id="WP_183359466.1">
    <property type="nucleotide sequence ID" value="NZ_BLXZ01000001.1"/>
</dbReference>
<dbReference type="FunFam" id="1.10.420.10:FF:000004">
    <property type="entry name" value="Catalase-peroxidase"/>
    <property type="match status" value="1"/>
</dbReference>
<dbReference type="Gene3D" id="1.10.420.10">
    <property type="entry name" value="Peroxidase, domain 2"/>
    <property type="match status" value="2"/>
</dbReference>
<keyword evidence="5 12" id="KW-0408">Iron</keyword>
<organism evidence="16 17">
    <name type="scientific">Geomonas limicola</name>
    <dbReference type="NCBI Taxonomy" id="2740186"/>
    <lineage>
        <taxon>Bacteria</taxon>
        <taxon>Pseudomonadati</taxon>
        <taxon>Thermodesulfobacteriota</taxon>
        <taxon>Desulfuromonadia</taxon>
        <taxon>Geobacterales</taxon>
        <taxon>Geobacteraceae</taxon>
        <taxon>Geomonas</taxon>
    </lineage>
</organism>
<comment type="similarity">
    <text evidence="9 12 13">Belongs to the peroxidase family. Peroxidase/catalase subfamily.</text>
</comment>
<dbReference type="CDD" id="cd00649">
    <property type="entry name" value="catalase_peroxidase_1"/>
    <property type="match status" value="1"/>
</dbReference>
<dbReference type="NCBIfam" id="NF011635">
    <property type="entry name" value="PRK15061.1"/>
    <property type="match status" value="1"/>
</dbReference>
<dbReference type="CDD" id="cd08200">
    <property type="entry name" value="catalase_peroxidase_2"/>
    <property type="match status" value="1"/>
</dbReference>
<dbReference type="FunFam" id="1.10.520.10:FF:000002">
    <property type="entry name" value="Catalase-peroxidase"/>
    <property type="match status" value="1"/>
</dbReference>
<feature type="cross-link" description="Tryptophyl-tyrosyl-methioninium (Tyr-Met) (with Trp-94)" evidence="12">
    <location>
        <begin position="217"/>
        <end position="243"/>
    </location>
</feature>
<dbReference type="InterPro" id="IPR010255">
    <property type="entry name" value="Haem_peroxidase_sf"/>
</dbReference>
<evidence type="ECO:0000256" key="2">
    <source>
        <dbReference type="ARBA" id="ARBA00022617"/>
    </source>
</evidence>
<keyword evidence="17" id="KW-1185">Reference proteome</keyword>
<dbReference type="PROSITE" id="PS00435">
    <property type="entry name" value="PEROXIDASE_1"/>
    <property type="match status" value="1"/>
</dbReference>
<comment type="PTM">
    <text evidence="12">Formation of the three residue Trp-Tyr-Met cross-link is important for the catalase, but not the peroxidase activity of the enzyme.</text>
</comment>
<dbReference type="PRINTS" id="PR00460">
    <property type="entry name" value="BPEROXIDASE"/>
</dbReference>
<dbReference type="GO" id="GO:0005829">
    <property type="term" value="C:cytosol"/>
    <property type="evidence" value="ECO:0007669"/>
    <property type="project" value="TreeGrafter"/>
</dbReference>
<proteinExistence type="inferred from homology"/>
<comment type="catalytic activity">
    <reaction evidence="7 12 13">
        <text>2 H2O2 = O2 + 2 H2O</text>
        <dbReference type="Rhea" id="RHEA:20309"/>
        <dbReference type="ChEBI" id="CHEBI:15377"/>
        <dbReference type="ChEBI" id="CHEBI:15379"/>
        <dbReference type="ChEBI" id="CHEBI:16240"/>
        <dbReference type="EC" id="1.11.1.21"/>
    </reaction>
</comment>
<dbReference type="GO" id="GO:0070301">
    <property type="term" value="P:cellular response to hydrogen peroxide"/>
    <property type="evidence" value="ECO:0007669"/>
    <property type="project" value="TreeGrafter"/>
</dbReference>
<evidence type="ECO:0000256" key="9">
    <source>
        <dbReference type="ARBA" id="ARBA00060838"/>
    </source>
</evidence>
<keyword evidence="6 12" id="KW-0376">Hydrogen peroxide</keyword>
<evidence type="ECO:0000313" key="17">
    <source>
        <dbReference type="Proteomes" id="UP000587586"/>
    </source>
</evidence>
<keyword evidence="3 12" id="KW-0479">Metal-binding</keyword>
<feature type="active site" description="Proton acceptor" evidence="12">
    <location>
        <position position="95"/>
    </location>
</feature>
<dbReference type="EMBL" id="BLXZ01000001">
    <property type="protein sequence ID" value="GFO66940.1"/>
    <property type="molecule type" value="Genomic_DNA"/>
</dbReference>
<dbReference type="InterPro" id="IPR019794">
    <property type="entry name" value="Peroxidases_AS"/>
</dbReference>
<gene>
    <name evidence="12" type="primary">katG</name>
    <name evidence="16" type="ORF">GMLC_05190</name>
</gene>
<dbReference type="PROSITE" id="PS50873">
    <property type="entry name" value="PEROXIDASE_4"/>
    <property type="match status" value="1"/>
</dbReference>
<dbReference type="FunFam" id="1.10.420.10:FF:000002">
    <property type="entry name" value="Catalase-peroxidase"/>
    <property type="match status" value="1"/>
</dbReference>
<dbReference type="GO" id="GO:0004096">
    <property type="term" value="F:catalase activity"/>
    <property type="evidence" value="ECO:0007669"/>
    <property type="project" value="UniProtKB-UniRule"/>
</dbReference>
<evidence type="ECO:0000313" key="16">
    <source>
        <dbReference type="EMBL" id="GFO66940.1"/>
    </source>
</evidence>
<evidence type="ECO:0000256" key="5">
    <source>
        <dbReference type="ARBA" id="ARBA00023004"/>
    </source>
</evidence>
<accession>A0A6V8N3K2</accession>
<dbReference type="InterPro" id="IPR000763">
    <property type="entry name" value="Catalase_peroxidase"/>
</dbReference>
<evidence type="ECO:0000256" key="6">
    <source>
        <dbReference type="ARBA" id="ARBA00023324"/>
    </source>
</evidence>
<comment type="caution">
    <text evidence="16">The sequence shown here is derived from an EMBL/GenBank/DDBJ whole genome shotgun (WGS) entry which is preliminary data.</text>
</comment>
<feature type="site" description="Transition state stabilizer" evidence="12">
    <location>
        <position position="91"/>
    </location>
</feature>
<protein>
    <recommendedName>
        <fullName evidence="11 12">Catalase-peroxidase</fullName>
        <shortName evidence="12">CP</shortName>
        <ecNumber evidence="10 12">1.11.1.21</ecNumber>
    </recommendedName>
    <alternativeName>
        <fullName evidence="12">Peroxidase/catalase</fullName>
    </alternativeName>
</protein>
<dbReference type="GO" id="GO:0020037">
    <property type="term" value="F:heme binding"/>
    <property type="evidence" value="ECO:0007669"/>
    <property type="project" value="InterPro"/>
</dbReference>
<dbReference type="InterPro" id="IPR019793">
    <property type="entry name" value="Peroxidases_heam-ligand_BS"/>
</dbReference>
<dbReference type="HAMAP" id="MF_01961">
    <property type="entry name" value="Catal_peroxid"/>
    <property type="match status" value="1"/>
</dbReference>
<evidence type="ECO:0000256" key="10">
    <source>
        <dbReference type="ARBA" id="ARBA00067012"/>
    </source>
</evidence>
<evidence type="ECO:0000256" key="4">
    <source>
        <dbReference type="ARBA" id="ARBA00023002"/>
    </source>
</evidence>
<dbReference type="PANTHER" id="PTHR30555:SF0">
    <property type="entry name" value="CATALASE-PEROXIDASE"/>
    <property type="match status" value="1"/>
</dbReference>
<evidence type="ECO:0000256" key="3">
    <source>
        <dbReference type="ARBA" id="ARBA00022723"/>
    </source>
</evidence>
<dbReference type="PRINTS" id="PR00458">
    <property type="entry name" value="PEROXIDASE"/>
</dbReference>
<feature type="domain" description="Plant heme peroxidase family profile" evidence="15">
    <location>
        <begin position="128"/>
        <end position="419"/>
    </location>
</feature>
<dbReference type="Proteomes" id="UP000587586">
    <property type="component" value="Unassembled WGS sequence"/>
</dbReference>
<evidence type="ECO:0000256" key="12">
    <source>
        <dbReference type="HAMAP-Rule" id="MF_01961"/>
    </source>
</evidence>
<comment type="function">
    <text evidence="12">Bifunctional enzyme with both catalase and broad-spectrum peroxidase activity.</text>
</comment>
<dbReference type="PANTHER" id="PTHR30555">
    <property type="entry name" value="HYDROPEROXIDASE I, BIFUNCTIONAL CATALASE-PEROXIDASE"/>
    <property type="match status" value="1"/>
</dbReference>
<evidence type="ECO:0000256" key="13">
    <source>
        <dbReference type="RuleBase" id="RU003451"/>
    </source>
</evidence>
<feature type="binding site" description="axial binding residue" evidence="12">
    <location>
        <position position="258"/>
    </location>
    <ligand>
        <name>heme b</name>
        <dbReference type="ChEBI" id="CHEBI:60344"/>
    </ligand>
    <ligandPart>
        <name>Fe</name>
        <dbReference type="ChEBI" id="CHEBI:18248"/>
    </ligandPart>
</feature>
<dbReference type="GO" id="GO:0042744">
    <property type="term" value="P:hydrogen peroxide catabolic process"/>
    <property type="evidence" value="ECO:0007669"/>
    <property type="project" value="UniProtKB-KW"/>
</dbReference>
<dbReference type="NCBIfam" id="TIGR00198">
    <property type="entry name" value="cat_per_HPI"/>
    <property type="match status" value="1"/>
</dbReference>
<keyword evidence="4 12" id="KW-0560">Oxidoreductase</keyword>
<dbReference type="PROSITE" id="PS00436">
    <property type="entry name" value="PEROXIDASE_2"/>
    <property type="match status" value="1"/>
</dbReference>
<dbReference type="SUPFAM" id="SSF48113">
    <property type="entry name" value="Heme-dependent peroxidases"/>
    <property type="match status" value="2"/>
</dbReference>
<evidence type="ECO:0000256" key="11">
    <source>
        <dbReference type="ARBA" id="ARBA00074141"/>
    </source>
</evidence>
<reference evidence="17" key="1">
    <citation type="submission" date="2020-06" db="EMBL/GenBank/DDBJ databases">
        <title>Draft genomic sequecing of Geomonas sp. Red745.</title>
        <authorList>
            <person name="Itoh H."/>
            <person name="Xu Z.X."/>
            <person name="Ushijima N."/>
            <person name="Masuda Y."/>
            <person name="Shiratori Y."/>
            <person name="Senoo K."/>
        </authorList>
    </citation>
    <scope>NUCLEOTIDE SEQUENCE [LARGE SCALE GENOMIC DNA]</scope>
    <source>
        <strain evidence="17">Red745</strain>
    </source>
</reference>
<name>A0A6V8N3K2_9BACT</name>
<keyword evidence="1 12" id="KW-0575">Peroxidase</keyword>
<evidence type="ECO:0000256" key="1">
    <source>
        <dbReference type="ARBA" id="ARBA00022559"/>
    </source>
</evidence>
<comment type="cofactor">
    <cofactor evidence="12">
        <name>heme b</name>
        <dbReference type="ChEBI" id="CHEBI:60344"/>
    </cofactor>
    <text evidence="12">Binds 1 heme b (iron(II)-protoporphyrin IX) group per dimer.</text>
</comment>
<dbReference type="GO" id="GO:0046872">
    <property type="term" value="F:metal ion binding"/>
    <property type="evidence" value="ECO:0007669"/>
    <property type="project" value="UniProtKB-KW"/>
</dbReference>